<dbReference type="InterPro" id="IPR057670">
    <property type="entry name" value="SH3_retrovirus"/>
</dbReference>
<keyword evidence="1" id="KW-0540">Nuclease</keyword>
<dbReference type="GO" id="GO:0004519">
    <property type="term" value="F:endonuclease activity"/>
    <property type="evidence" value="ECO:0007669"/>
    <property type="project" value="UniProtKB-KW"/>
</dbReference>
<dbReference type="Gene3D" id="3.30.420.10">
    <property type="entry name" value="Ribonuclease H-like superfamily/Ribonuclease H"/>
    <property type="match status" value="1"/>
</dbReference>
<reference evidence="13" key="1">
    <citation type="submission" date="2021-01" db="EMBL/GenBank/DDBJ databases">
        <authorList>
            <person name="Corre E."/>
            <person name="Pelletier E."/>
            <person name="Niang G."/>
            <person name="Scheremetjew M."/>
            <person name="Finn R."/>
            <person name="Kale V."/>
            <person name="Holt S."/>
            <person name="Cochrane G."/>
            <person name="Meng A."/>
            <person name="Brown T."/>
            <person name="Cohen L."/>
        </authorList>
    </citation>
    <scope>NUCLEOTIDE SEQUENCE</scope>
    <source>
        <strain evidence="13">CCMP441</strain>
    </source>
</reference>
<feature type="domain" description="Integrase catalytic" evidence="12">
    <location>
        <begin position="91"/>
        <end position="268"/>
    </location>
</feature>
<feature type="compositionally biased region" description="Low complexity" evidence="11">
    <location>
        <begin position="386"/>
        <end position="414"/>
    </location>
</feature>
<evidence type="ECO:0000256" key="10">
    <source>
        <dbReference type="ARBA" id="ARBA00023268"/>
    </source>
</evidence>
<evidence type="ECO:0000256" key="9">
    <source>
        <dbReference type="ARBA" id="ARBA00023172"/>
    </source>
</evidence>
<dbReference type="InterPro" id="IPR036397">
    <property type="entry name" value="RNaseH_sf"/>
</dbReference>
<dbReference type="SUPFAM" id="SSF53098">
    <property type="entry name" value="Ribonuclease H-like"/>
    <property type="match status" value="1"/>
</dbReference>
<evidence type="ECO:0000259" key="12">
    <source>
        <dbReference type="PROSITE" id="PS50994"/>
    </source>
</evidence>
<dbReference type="InterPro" id="IPR012337">
    <property type="entry name" value="RNaseH-like_sf"/>
</dbReference>
<evidence type="ECO:0000256" key="5">
    <source>
        <dbReference type="ARBA" id="ARBA00022842"/>
    </source>
</evidence>
<dbReference type="GO" id="GO:0015074">
    <property type="term" value="P:DNA integration"/>
    <property type="evidence" value="ECO:0007669"/>
    <property type="project" value="UniProtKB-KW"/>
</dbReference>
<keyword evidence="2" id="KW-0479">Metal-binding</keyword>
<keyword evidence="9" id="KW-0233">DNA recombination</keyword>
<evidence type="ECO:0000256" key="1">
    <source>
        <dbReference type="ARBA" id="ARBA00022722"/>
    </source>
</evidence>
<keyword evidence="3" id="KW-0255">Endonuclease</keyword>
<keyword evidence="4" id="KW-0378">Hydrolase</keyword>
<evidence type="ECO:0000256" key="2">
    <source>
        <dbReference type="ARBA" id="ARBA00022723"/>
    </source>
</evidence>
<dbReference type="GO" id="GO:0016787">
    <property type="term" value="F:hydrolase activity"/>
    <property type="evidence" value="ECO:0007669"/>
    <property type="project" value="UniProtKB-KW"/>
</dbReference>
<sequence>MRRLFKLADRTGRTMGMLDTISTDANDGSACDIDSAGNASAFLSRTDLLHLRYHAPFPKLQSLTKQLSGFPPLTHRDIHDHRCRFCDKANAHKQPSGHQSETVYATDQAGWACDQYDLGEDTRSLGGNCYVYVFVLLHSRFIHVELTPDRSSDSVVGAFNSAITQIGHSPAMLRTDKGREFESPAFQEQCSKLNVKHEFSNSYAQHQNGIAEAAVGKLTRYMRLHLVQSGLPYEFWGHAVMHAVDVVNHLPHCSIGDQIPIQRAGRKPFHEFIRPFGCQATIFLDKAQRAHNKLSPHGESGIYVGVGINSGHKGFRVYHPPTGSFEYSKNVTCDESFFPHRDFDQRYDPHHTTEFRPNATSRKATPTDLLNDFEPHLPGSDFTTHAGASGSAGASGLAGAPGSAGNASSPSFAAESAGVPVGMLPTSPARSARRRGMLRSAGAGSIPKKTVHFVPTNATLDAQQGSDPDSTGSIGRLHIDKVTDKDLYSFMHREQILFNISGDEWQGYEGKTFKCQIVGHDLRKAGSSKKQELHVKVVNVPADDQGTDLLETFWMPVSYTRRGGTDLRSVLKKNVPDMKCLWELCDIYPKHTPKLVKIKASPRTRGFFVRSKFSPQCFAVYTMLALQSFSATIGETPVLPSPEPKSYKDSLKRPDRDLWAKAEKTEMATLLDMGTFEIVDYDYKTMGPLLRNKWVYKLKCDEYGKPLKNKARLVIRGDMQSEDTFDDTFSPTSRNAAMRTVIALATELDYKLKHFDICAAFISANCDRDNIYVAAPD</sequence>
<dbReference type="AlphaFoldDB" id="A0A7S0U1Z1"/>
<feature type="region of interest" description="Disordered" evidence="11">
    <location>
        <begin position="342"/>
        <end position="414"/>
    </location>
</feature>
<evidence type="ECO:0000256" key="6">
    <source>
        <dbReference type="ARBA" id="ARBA00022908"/>
    </source>
</evidence>
<dbReference type="PANTHER" id="PTHR42648:SF11">
    <property type="entry name" value="TRANSPOSON TY4-P GAG-POL POLYPROTEIN"/>
    <property type="match status" value="1"/>
</dbReference>
<gene>
    <name evidence="13" type="ORF">HAND1043_LOCUS15543</name>
</gene>
<keyword evidence="10" id="KW-0511">Multifunctional enzyme</keyword>
<evidence type="ECO:0000256" key="8">
    <source>
        <dbReference type="ARBA" id="ARBA00022932"/>
    </source>
</evidence>
<keyword evidence="8" id="KW-0239">DNA-directed DNA polymerase</keyword>
<dbReference type="GO" id="GO:0006310">
    <property type="term" value="P:DNA recombination"/>
    <property type="evidence" value="ECO:0007669"/>
    <property type="project" value="UniProtKB-KW"/>
</dbReference>
<dbReference type="GO" id="GO:0003676">
    <property type="term" value="F:nucleic acid binding"/>
    <property type="evidence" value="ECO:0007669"/>
    <property type="project" value="InterPro"/>
</dbReference>
<evidence type="ECO:0000256" key="7">
    <source>
        <dbReference type="ARBA" id="ARBA00022918"/>
    </source>
</evidence>
<dbReference type="InterPro" id="IPR001584">
    <property type="entry name" value="Integrase_cat-core"/>
</dbReference>
<keyword evidence="5" id="KW-0460">Magnesium</keyword>
<proteinExistence type="predicted"/>
<keyword evidence="6" id="KW-0229">DNA integration</keyword>
<dbReference type="PANTHER" id="PTHR42648">
    <property type="entry name" value="TRANSPOSASE, PUTATIVE-RELATED"/>
    <property type="match status" value="1"/>
</dbReference>
<evidence type="ECO:0000256" key="11">
    <source>
        <dbReference type="SAM" id="MobiDB-lite"/>
    </source>
</evidence>
<name>A0A7S0U1Z1_HEMAN</name>
<keyword evidence="7" id="KW-0695">RNA-directed DNA polymerase</keyword>
<dbReference type="PROSITE" id="PS50994">
    <property type="entry name" value="INTEGRASE"/>
    <property type="match status" value="1"/>
</dbReference>
<feature type="compositionally biased region" description="Basic and acidic residues" evidence="11">
    <location>
        <begin position="342"/>
        <end position="354"/>
    </location>
</feature>
<evidence type="ECO:0000256" key="4">
    <source>
        <dbReference type="ARBA" id="ARBA00022801"/>
    </source>
</evidence>
<dbReference type="EMBL" id="HBFK01025379">
    <property type="protein sequence ID" value="CAD8749046.1"/>
    <property type="molecule type" value="Transcribed_RNA"/>
</dbReference>
<dbReference type="Pfam" id="PF07727">
    <property type="entry name" value="RVT_2"/>
    <property type="match status" value="1"/>
</dbReference>
<keyword evidence="8" id="KW-0548">Nucleotidyltransferase</keyword>
<evidence type="ECO:0000256" key="3">
    <source>
        <dbReference type="ARBA" id="ARBA00022759"/>
    </source>
</evidence>
<dbReference type="GO" id="GO:0003887">
    <property type="term" value="F:DNA-directed DNA polymerase activity"/>
    <property type="evidence" value="ECO:0007669"/>
    <property type="project" value="UniProtKB-KW"/>
</dbReference>
<protein>
    <recommendedName>
        <fullName evidence="12">Integrase catalytic domain-containing protein</fullName>
    </recommendedName>
</protein>
<feature type="region of interest" description="Disordered" evidence="11">
    <location>
        <begin position="424"/>
        <end position="443"/>
    </location>
</feature>
<keyword evidence="8" id="KW-0808">Transferase</keyword>
<dbReference type="GO" id="GO:0046872">
    <property type="term" value="F:metal ion binding"/>
    <property type="evidence" value="ECO:0007669"/>
    <property type="project" value="UniProtKB-KW"/>
</dbReference>
<dbReference type="GO" id="GO:0003964">
    <property type="term" value="F:RNA-directed DNA polymerase activity"/>
    <property type="evidence" value="ECO:0007669"/>
    <property type="project" value="UniProtKB-KW"/>
</dbReference>
<accession>A0A7S0U1Z1</accession>
<organism evidence="13">
    <name type="scientific">Hemiselmis andersenii</name>
    <name type="common">Cryptophyte alga</name>
    <dbReference type="NCBI Taxonomy" id="464988"/>
    <lineage>
        <taxon>Eukaryota</taxon>
        <taxon>Cryptophyceae</taxon>
        <taxon>Cryptomonadales</taxon>
        <taxon>Hemiselmidaceae</taxon>
        <taxon>Hemiselmis</taxon>
    </lineage>
</organism>
<dbReference type="Pfam" id="PF00665">
    <property type="entry name" value="rve"/>
    <property type="match status" value="1"/>
</dbReference>
<dbReference type="InterPro" id="IPR013103">
    <property type="entry name" value="RVT_2"/>
</dbReference>
<dbReference type="Pfam" id="PF25597">
    <property type="entry name" value="SH3_retrovirus"/>
    <property type="match status" value="1"/>
</dbReference>
<evidence type="ECO:0000313" key="13">
    <source>
        <dbReference type="EMBL" id="CAD8749046.1"/>
    </source>
</evidence>
<dbReference type="InterPro" id="IPR039537">
    <property type="entry name" value="Retrotran_Ty1/copia-like"/>
</dbReference>